<dbReference type="InterPro" id="IPR000086">
    <property type="entry name" value="NUDIX_hydrolase_dom"/>
</dbReference>
<evidence type="ECO:0000256" key="10">
    <source>
        <dbReference type="ARBA" id="ARBA00035861"/>
    </source>
</evidence>
<dbReference type="Gene3D" id="3.90.79.10">
    <property type="entry name" value="Nucleoside Triphosphate Pyrophosphohydrolase"/>
    <property type="match status" value="1"/>
</dbReference>
<dbReference type="EMBL" id="JACWUN010000015">
    <property type="protein sequence ID" value="MBD1401454.1"/>
    <property type="molecule type" value="Genomic_DNA"/>
</dbReference>
<dbReference type="InterPro" id="IPR047127">
    <property type="entry name" value="MutT-like"/>
</dbReference>
<evidence type="ECO:0000256" key="14">
    <source>
        <dbReference type="ARBA" id="ARBA00041592"/>
    </source>
</evidence>
<evidence type="ECO:0000256" key="7">
    <source>
        <dbReference type="ARBA" id="ARBA00022801"/>
    </source>
</evidence>
<evidence type="ECO:0000256" key="13">
    <source>
        <dbReference type="ARBA" id="ARBA00040794"/>
    </source>
</evidence>
<dbReference type="GO" id="GO:0046872">
    <property type="term" value="F:metal ion binding"/>
    <property type="evidence" value="ECO:0007669"/>
    <property type="project" value="UniProtKB-KW"/>
</dbReference>
<feature type="domain" description="Nudix hydrolase" evidence="18">
    <location>
        <begin position="8"/>
        <end position="133"/>
    </location>
</feature>
<dbReference type="PROSITE" id="PS00893">
    <property type="entry name" value="NUDIX_BOX"/>
    <property type="match status" value="1"/>
</dbReference>
<evidence type="ECO:0000313" key="20">
    <source>
        <dbReference type="Proteomes" id="UP000632828"/>
    </source>
</evidence>
<evidence type="ECO:0000256" key="9">
    <source>
        <dbReference type="ARBA" id="ARBA00023204"/>
    </source>
</evidence>
<comment type="catalytic activity">
    <reaction evidence="10">
        <text>8-oxo-dGTP + H2O = 8-oxo-dGMP + diphosphate + H(+)</text>
        <dbReference type="Rhea" id="RHEA:31575"/>
        <dbReference type="ChEBI" id="CHEBI:15377"/>
        <dbReference type="ChEBI" id="CHEBI:15378"/>
        <dbReference type="ChEBI" id="CHEBI:33019"/>
        <dbReference type="ChEBI" id="CHEBI:63224"/>
        <dbReference type="ChEBI" id="CHEBI:77896"/>
        <dbReference type="EC" id="3.6.1.55"/>
    </reaction>
</comment>
<dbReference type="PRINTS" id="PR00502">
    <property type="entry name" value="NUDIXFAMILY"/>
</dbReference>
<dbReference type="PANTHER" id="PTHR47707">
    <property type="entry name" value="8-OXO-DGTP DIPHOSPHATASE"/>
    <property type="match status" value="1"/>
</dbReference>
<keyword evidence="5" id="KW-0479">Metal-binding</keyword>
<dbReference type="RefSeq" id="WP_191157080.1">
    <property type="nucleotide sequence ID" value="NZ_JACWUN010000015.1"/>
</dbReference>
<reference evidence="19" key="1">
    <citation type="submission" date="2020-09" db="EMBL/GenBank/DDBJ databases">
        <title>Pelobacter alkaliphilus sp. nov., a novel anaerobic arsenate-reducing bacterium from terrestrial mud volcano.</title>
        <authorList>
            <person name="Khomyakova M.A."/>
            <person name="Merkel A.Y."/>
            <person name="Slobodkin A.I."/>
        </authorList>
    </citation>
    <scope>NUCLEOTIDE SEQUENCE</scope>
    <source>
        <strain evidence="19">M08fum</strain>
    </source>
</reference>
<keyword evidence="3" id="KW-0515">Mutator protein</keyword>
<evidence type="ECO:0000256" key="5">
    <source>
        <dbReference type="ARBA" id="ARBA00022723"/>
    </source>
</evidence>
<dbReference type="GO" id="GO:0006260">
    <property type="term" value="P:DNA replication"/>
    <property type="evidence" value="ECO:0007669"/>
    <property type="project" value="UniProtKB-KW"/>
</dbReference>
<gene>
    <name evidence="19" type="ORF">ICT70_12340</name>
</gene>
<comment type="catalytic activity">
    <reaction evidence="11">
        <text>8-oxo-GTP + H2O = 8-oxo-GMP + diphosphate + H(+)</text>
        <dbReference type="Rhea" id="RHEA:67616"/>
        <dbReference type="ChEBI" id="CHEBI:15377"/>
        <dbReference type="ChEBI" id="CHEBI:15378"/>
        <dbReference type="ChEBI" id="CHEBI:33019"/>
        <dbReference type="ChEBI" id="CHEBI:143553"/>
        <dbReference type="ChEBI" id="CHEBI:145694"/>
    </reaction>
</comment>
<keyword evidence="20" id="KW-1185">Reference proteome</keyword>
<dbReference type="InterPro" id="IPR020476">
    <property type="entry name" value="Nudix_hydrolase"/>
</dbReference>
<keyword evidence="9" id="KW-0234">DNA repair</keyword>
<dbReference type="PROSITE" id="PS51462">
    <property type="entry name" value="NUDIX"/>
    <property type="match status" value="1"/>
</dbReference>
<dbReference type="GO" id="GO:0044715">
    <property type="term" value="F:8-oxo-dGDP phosphatase activity"/>
    <property type="evidence" value="ECO:0007669"/>
    <property type="project" value="TreeGrafter"/>
</dbReference>
<dbReference type="InterPro" id="IPR015797">
    <property type="entry name" value="NUDIX_hydrolase-like_dom_sf"/>
</dbReference>
<keyword evidence="7 17" id="KW-0378">Hydrolase</keyword>
<evidence type="ECO:0000256" key="2">
    <source>
        <dbReference type="ARBA" id="ARBA00005582"/>
    </source>
</evidence>
<sequence>MNTTPSERTTIVCAAIIIDQHKVLLTLRPEDKRLGGYWEFPGGKLEPGEAAHAALHRELREEIDIRVDIDRLLESVHYSYEWGTVRIDGFLCRLAGGTIKHLEVADHAWVPFDQLDNYRILPADKPFIEWLKKQYQP</sequence>
<dbReference type="PANTHER" id="PTHR47707:SF1">
    <property type="entry name" value="NUDIX HYDROLASE FAMILY PROTEIN"/>
    <property type="match status" value="1"/>
</dbReference>
<evidence type="ECO:0000256" key="12">
    <source>
        <dbReference type="ARBA" id="ARBA00038905"/>
    </source>
</evidence>
<keyword evidence="8" id="KW-0460">Magnesium</keyword>
<comment type="caution">
    <text evidence="19">The sequence shown here is derived from an EMBL/GenBank/DDBJ whole genome shotgun (WGS) entry which is preliminary data.</text>
</comment>
<dbReference type="GO" id="GO:0035539">
    <property type="term" value="F:8-oxo-7,8-dihydrodeoxyguanosine triphosphate pyrophosphatase activity"/>
    <property type="evidence" value="ECO:0007669"/>
    <property type="project" value="UniProtKB-EC"/>
</dbReference>
<protein>
    <recommendedName>
        <fullName evidence="13">8-oxo-dGTP diphosphatase</fullName>
        <ecNumber evidence="12">3.6.1.55</ecNumber>
    </recommendedName>
    <alternativeName>
        <fullName evidence="16">7,8-dihydro-8-oxoguanine-triphosphatase</fullName>
    </alternativeName>
    <alternativeName>
        <fullName evidence="15">Mutator protein MutT</fullName>
    </alternativeName>
    <alternativeName>
        <fullName evidence="14">dGTP pyrophosphohydrolase</fullName>
    </alternativeName>
</protein>
<name>A0A8J6R6J6_9BACT</name>
<keyword evidence="4" id="KW-0235">DNA replication</keyword>
<organism evidence="19 20">
    <name type="scientific">Pelovirga terrestris</name>
    <dbReference type="NCBI Taxonomy" id="2771352"/>
    <lineage>
        <taxon>Bacteria</taxon>
        <taxon>Pseudomonadati</taxon>
        <taxon>Thermodesulfobacteriota</taxon>
        <taxon>Desulfuromonadia</taxon>
        <taxon>Geobacterales</taxon>
        <taxon>Geobacteraceae</taxon>
        <taxon>Pelovirga</taxon>
    </lineage>
</organism>
<evidence type="ECO:0000256" key="1">
    <source>
        <dbReference type="ARBA" id="ARBA00001946"/>
    </source>
</evidence>
<dbReference type="AlphaFoldDB" id="A0A8J6R6J6"/>
<evidence type="ECO:0000256" key="8">
    <source>
        <dbReference type="ARBA" id="ARBA00022842"/>
    </source>
</evidence>
<evidence type="ECO:0000256" key="11">
    <source>
        <dbReference type="ARBA" id="ARBA00036904"/>
    </source>
</evidence>
<comment type="cofactor">
    <cofactor evidence="1">
        <name>Mg(2+)</name>
        <dbReference type="ChEBI" id="CHEBI:18420"/>
    </cofactor>
</comment>
<accession>A0A8J6R6J6</accession>
<dbReference type="GO" id="GO:0044716">
    <property type="term" value="F:8-oxo-GDP phosphatase activity"/>
    <property type="evidence" value="ECO:0007669"/>
    <property type="project" value="TreeGrafter"/>
</dbReference>
<dbReference type="EC" id="3.6.1.55" evidence="12"/>
<evidence type="ECO:0000256" key="6">
    <source>
        <dbReference type="ARBA" id="ARBA00022763"/>
    </source>
</evidence>
<comment type="similarity">
    <text evidence="2 17">Belongs to the Nudix hydrolase family.</text>
</comment>
<dbReference type="InterPro" id="IPR020084">
    <property type="entry name" value="NUDIX_hydrolase_CS"/>
</dbReference>
<evidence type="ECO:0000256" key="3">
    <source>
        <dbReference type="ARBA" id="ARBA00022457"/>
    </source>
</evidence>
<evidence type="ECO:0000256" key="4">
    <source>
        <dbReference type="ARBA" id="ARBA00022705"/>
    </source>
</evidence>
<dbReference type="CDD" id="cd03425">
    <property type="entry name" value="NUDIX_MutT_NudA_like"/>
    <property type="match status" value="1"/>
</dbReference>
<evidence type="ECO:0000256" key="15">
    <source>
        <dbReference type="ARBA" id="ARBA00041979"/>
    </source>
</evidence>
<dbReference type="SUPFAM" id="SSF55811">
    <property type="entry name" value="Nudix"/>
    <property type="match status" value="1"/>
</dbReference>
<dbReference type="Proteomes" id="UP000632828">
    <property type="component" value="Unassembled WGS sequence"/>
</dbReference>
<evidence type="ECO:0000259" key="18">
    <source>
        <dbReference type="PROSITE" id="PS51462"/>
    </source>
</evidence>
<evidence type="ECO:0000256" key="16">
    <source>
        <dbReference type="ARBA" id="ARBA00042798"/>
    </source>
</evidence>
<dbReference type="GO" id="GO:0006281">
    <property type="term" value="P:DNA repair"/>
    <property type="evidence" value="ECO:0007669"/>
    <property type="project" value="UniProtKB-KW"/>
</dbReference>
<dbReference type="Pfam" id="PF00293">
    <property type="entry name" value="NUDIX"/>
    <property type="match status" value="1"/>
</dbReference>
<evidence type="ECO:0000313" key="19">
    <source>
        <dbReference type="EMBL" id="MBD1401454.1"/>
    </source>
</evidence>
<keyword evidence="6" id="KW-0227">DNA damage</keyword>
<evidence type="ECO:0000256" key="17">
    <source>
        <dbReference type="RuleBase" id="RU003476"/>
    </source>
</evidence>
<dbReference type="GO" id="GO:0008413">
    <property type="term" value="F:8-oxo-7,8-dihydroguanosine triphosphate pyrophosphatase activity"/>
    <property type="evidence" value="ECO:0007669"/>
    <property type="project" value="TreeGrafter"/>
</dbReference>
<proteinExistence type="inferred from homology"/>